<evidence type="ECO:0000259" key="8">
    <source>
        <dbReference type="PROSITE" id="PS50217"/>
    </source>
</evidence>
<dbReference type="SMART" id="SM00338">
    <property type="entry name" value="BRLZ"/>
    <property type="match status" value="1"/>
</dbReference>
<evidence type="ECO:0000313" key="9">
    <source>
        <dbReference type="EMBL" id="MBY10691.1"/>
    </source>
</evidence>
<keyword evidence="4" id="KW-0238">DNA-binding</keyword>
<dbReference type="PANTHER" id="PTHR23334:SF69">
    <property type="entry name" value="CCAAT_ENHANCER-BINDING PROTEIN GAMMA"/>
    <property type="match status" value="1"/>
</dbReference>
<feature type="region of interest" description="Disordered" evidence="7">
    <location>
        <begin position="1"/>
        <end position="63"/>
    </location>
</feature>
<feature type="compositionally biased region" description="Basic and acidic residues" evidence="7">
    <location>
        <begin position="25"/>
        <end position="36"/>
    </location>
</feature>
<protein>
    <submittedName>
        <fullName evidence="9">Putative basic region leucine zipper transcription factor</fullName>
    </submittedName>
</protein>
<dbReference type="Gene3D" id="1.20.5.170">
    <property type="match status" value="1"/>
</dbReference>
<evidence type="ECO:0000256" key="7">
    <source>
        <dbReference type="SAM" id="MobiDB-lite"/>
    </source>
</evidence>
<keyword evidence="5" id="KW-0804">Transcription</keyword>
<proteinExistence type="inferred from homology"/>
<evidence type="ECO:0000256" key="4">
    <source>
        <dbReference type="ARBA" id="ARBA00023125"/>
    </source>
</evidence>
<dbReference type="PROSITE" id="PS50217">
    <property type="entry name" value="BZIP"/>
    <property type="match status" value="1"/>
</dbReference>
<feature type="compositionally biased region" description="Low complexity" evidence="7">
    <location>
        <begin position="7"/>
        <end position="19"/>
    </location>
</feature>
<dbReference type="CDD" id="cd14713">
    <property type="entry name" value="bZIP_CEBPG"/>
    <property type="match status" value="1"/>
</dbReference>
<evidence type="ECO:0000256" key="1">
    <source>
        <dbReference type="ARBA" id="ARBA00004123"/>
    </source>
</evidence>
<keyword evidence="6" id="KW-0539">Nucleus</keyword>
<dbReference type="InterPro" id="IPR004827">
    <property type="entry name" value="bZIP"/>
</dbReference>
<name>A0A2R5LMF9_9ACAR</name>
<comment type="similarity">
    <text evidence="2">Belongs to the bZIP family. C/EBP subfamily.</text>
</comment>
<accession>A0A2R5LMF9</accession>
<dbReference type="InterPro" id="IPR031106">
    <property type="entry name" value="C/EBP"/>
</dbReference>
<dbReference type="GO" id="GO:0005634">
    <property type="term" value="C:nucleus"/>
    <property type="evidence" value="ECO:0007669"/>
    <property type="project" value="UniProtKB-SubCell"/>
</dbReference>
<dbReference type="PANTHER" id="PTHR23334">
    <property type="entry name" value="CCAAT/ENHANCER BINDING PROTEIN"/>
    <property type="match status" value="1"/>
</dbReference>
<organism evidence="9">
    <name type="scientific">Ornithodoros turicata</name>
    <dbReference type="NCBI Taxonomy" id="34597"/>
    <lineage>
        <taxon>Eukaryota</taxon>
        <taxon>Metazoa</taxon>
        <taxon>Ecdysozoa</taxon>
        <taxon>Arthropoda</taxon>
        <taxon>Chelicerata</taxon>
        <taxon>Arachnida</taxon>
        <taxon>Acari</taxon>
        <taxon>Parasitiformes</taxon>
        <taxon>Ixodida</taxon>
        <taxon>Ixodoidea</taxon>
        <taxon>Argasidae</taxon>
        <taxon>Ornithodorinae</taxon>
        <taxon>Ornithodoros</taxon>
    </lineage>
</organism>
<sequence length="129" mass="14585">MAPRNQGNHGDSNHSGSSSRNKRVAHLDKDSEEYRKHRERNNQAVKRSRNKSKQRAQETQAKVAQLRAENESLNAKIKILNKELSFLKDLFLAHAGATGSRNLEGIDLSFLNEDAHAMEESPHVKAEQM</sequence>
<dbReference type="GO" id="GO:0000981">
    <property type="term" value="F:DNA-binding transcription factor activity, RNA polymerase II-specific"/>
    <property type="evidence" value="ECO:0007669"/>
    <property type="project" value="TreeGrafter"/>
</dbReference>
<keyword evidence="3" id="KW-0805">Transcription regulation</keyword>
<dbReference type="GO" id="GO:0006351">
    <property type="term" value="P:DNA-templated transcription"/>
    <property type="evidence" value="ECO:0007669"/>
    <property type="project" value="InterPro"/>
</dbReference>
<evidence type="ECO:0000256" key="5">
    <source>
        <dbReference type="ARBA" id="ARBA00023163"/>
    </source>
</evidence>
<reference evidence="9" key="1">
    <citation type="submission" date="2018-03" db="EMBL/GenBank/DDBJ databases">
        <title>The relapsing fever spirochete Borrelia turicatae persists in the highly oxidative environment of its soft-bodied tick vector.</title>
        <authorList>
            <person name="Bourret T.J."/>
            <person name="Boyle W.K."/>
            <person name="Valenzuela J.G."/>
            <person name="Oliveira F."/>
            <person name="Lopez J.E."/>
        </authorList>
    </citation>
    <scope>NUCLEOTIDE SEQUENCE</scope>
    <source>
        <strain evidence="9">Kansas strain/isolate</strain>
        <tissue evidence="9">Salivary glands</tissue>
    </source>
</reference>
<dbReference type="EMBL" id="GGLE01006565">
    <property type="protein sequence ID" value="MBY10691.1"/>
    <property type="molecule type" value="Transcribed_RNA"/>
</dbReference>
<dbReference type="InterPro" id="IPR046347">
    <property type="entry name" value="bZIP_sf"/>
</dbReference>
<evidence type="ECO:0000256" key="6">
    <source>
        <dbReference type="ARBA" id="ARBA00023242"/>
    </source>
</evidence>
<evidence type="ECO:0000256" key="2">
    <source>
        <dbReference type="ARBA" id="ARBA00006951"/>
    </source>
</evidence>
<comment type="subcellular location">
    <subcellularLocation>
        <location evidence="1">Nucleus</location>
    </subcellularLocation>
</comment>
<dbReference type="GO" id="GO:0000978">
    <property type="term" value="F:RNA polymerase II cis-regulatory region sequence-specific DNA binding"/>
    <property type="evidence" value="ECO:0007669"/>
    <property type="project" value="TreeGrafter"/>
</dbReference>
<evidence type="ECO:0000256" key="3">
    <source>
        <dbReference type="ARBA" id="ARBA00023015"/>
    </source>
</evidence>
<dbReference type="AlphaFoldDB" id="A0A2R5LMF9"/>
<feature type="domain" description="BZIP" evidence="8">
    <location>
        <begin position="31"/>
        <end position="94"/>
    </location>
</feature>
<dbReference type="Pfam" id="PF07716">
    <property type="entry name" value="bZIP_2"/>
    <property type="match status" value="1"/>
</dbReference>
<dbReference type="SUPFAM" id="SSF57959">
    <property type="entry name" value="Leucine zipper domain"/>
    <property type="match status" value="1"/>
</dbReference>